<feature type="domain" description="RCK C-terminal" evidence="8">
    <location>
        <begin position="209"/>
        <end position="292"/>
    </location>
</feature>
<dbReference type="InterPro" id="IPR004680">
    <property type="entry name" value="Cit_transptr-like_dom"/>
</dbReference>
<feature type="transmembrane region" description="Helical" evidence="7">
    <location>
        <begin position="487"/>
        <end position="511"/>
    </location>
</feature>
<sequence>MSLDQLALLALMATTLVVLASDRLRYDVVAVGALLGAVGLGLVPIEHAFAGFASPVVVTVAALLVIGRTLVALGLLEGLARRLADGGRTPLGLIVPLCGLGALAGACLSSFGALALMMPVALVAGTRRGIAASRLLLPLSFSTLLGGMTTLIGSPVNLLIAQARQDALGRPFALFDFAAAGLPVAVAGLLWLGLASWRLLPERGPATTASGLPEGLEVGPYQTEGRVGGDSPLIGLRVPAFERSRAVRVHGVIRGGLRVFARPADIDLRAGDVLLLEAALPVLQALAAREGIRPALPEARGGEEILEAVITPASIALGSCPLTLDAPGRWRVEIMAVARNGRRFEGGLGELSLMVGDLLLLRGRPDHLQEALAALDCLPLRDRGIRLAGRGGAVPLVLFALALALAVLGLVPPPVAFVAALFGMVVSGALPLSEVYRRIDWPVVVFLAALIPIGDALAESGAAAGLAGGVLKLAGDIGPHALLAMTLAAAMGLSPLLGGVATTLMLAPVVLSLAAQASVSADPFLIAVAIGASADFFTPFGHHNNALILGPGGYRFLDYGRAGLPLALIVLGVALAVIPQVWPF</sequence>
<evidence type="ECO:0000256" key="3">
    <source>
        <dbReference type="ARBA" id="ARBA00022692"/>
    </source>
</evidence>
<keyword evidence="2" id="KW-0813">Transport</keyword>
<feature type="transmembrane region" description="Helical" evidence="7">
    <location>
        <begin position="56"/>
        <end position="76"/>
    </location>
</feature>
<keyword evidence="4" id="KW-0677">Repeat</keyword>
<dbReference type="SUPFAM" id="SSF116726">
    <property type="entry name" value="TrkA C-terminal domain-like"/>
    <property type="match status" value="2"/>
</dbReference>
<evidence type="ECO:0000256" key="7">
    <source>
        <dbReference type="SAM" id="Phobius"/>
    </source>
</evidence>
<feature type="transmembrane region" description="Helical" evidence="7">
    <location>
        <begin position="136"/>
        <end position="160"/>
    </location>
</feature>
<evidence type="ECO:0000313" key="9">
    <source>
        <dbReference type="EMBL" id="ABC24198.1"/>
    </source>
</evidence>
<dbReference type="EnsemblBacteria" id="ABC24198">
    <property type="protein sequence ID" value="ABC24198"/>
    <property type="gene ID" value="Rru_A3404"/>
</dbReference>
<dbReference type="PATRIC" id="fig|269796.9.peg.3520"/>
<feature type="transmembrane region" description="Helical" evidence="7">
    <location>
        <begin position="91"/>
        <end position="124"/>
    </location>
</feature>
<feature type="transmembrane region" description="Helical" evidence="7">
    <location>
        <begin position="562"/>
        <end position="582"/>
    </location>
</feature>
<feature type="transmembrane region" description="Helical" evidence="7">
    <location>
        <begin position="443"/>
        <end position="467"/>
    </location>
</feature>
<accession>Q2RNU7</accession>
<organism evidence="9 10">
    <name type="scientific">Rhodospirillum rubrum (strain ATCC 11170 / ATH 1.1.1 / DSM 467 / LMG 4362 / NCIMB 8255 / S1)</name>
    <dbReference type="NCBI Taxonomy" id="269796"/>
    <lineage>
        <taxon>Bacteria</taxon>
        <taxon>Pseudomonadati</taxon>
        <taxon>Pseudomonadota</taxon>
        <taxon>Alphaproteobacteria</taxon>
        <taxon>Rhodospirillales</taxon>
        <taxon>Rhodospirillaceae</taxon>
        <taxon>Rhodospirillum</taxon>
    </lineage>
</organism>
<name>Q2RNU7_RHORT</name>
<dbReference type="RefSeq" id="WP_011391151.1">
    <property type="nucleotide sequence ID" value="NC_007643.1"/>
</dbReference>
<keyword evidence="10" id="KW-1185">Reference proteome</keyword>
<feature type="transmembrane region" description="Helical" evidence="7">
    <location>
        <begin position="417"/>
        <end position="436"/>
    </location>
</feature>
<dbReference type="HOGENOM" id="CLU_005170_6_1_5"/>
<dbReference type="Pfam" id="PF03600">
    <property type="entry name" value="CitMHS"/>
    <property type="match status" value="1"/>
</dbReference>
<dbReference type="InterPro" id="IPR051679">
    <property type="entry name" value="DASS-Related_Transporters"/>
</dbReference>
<evidence type="ECO:0000256" key="2">
    <source>
        <dbReference type="ARBA" id="ARBA00022448"/>
    </source>
</evidence>
<dbReference type="Gene3D" id="3.30.70.1450">
    <property type="entry name" value="Regulator of K+ conductance, C-terminal domain"/>
    <property type="match status" value="1"/>
</dbReference>
<protein>
    <submittedName>
        <fullName evidence="9">TrkA-C domain protein</fullName>
    </submittedName>
</protein>
<evidence type="ECO:0000256" key="4">
    <source>
        <dbReference type="ARBA" id="ARBA00022737"/>
    </source>
</evidence>
<evidence type="ECO:0000256" key="1">
    <source>
        <dbReference type="ARBA" id="ARBA00004141"/>
    </source>
</evidence>
<dbReference type="eggNOG" id="COG0471">
    <property type="taxonomic scope" value="Bacteria"/>
</dbReference>
<dbReference type="STRING" id="269796.Rru_A3404"/>
<dbReference type="InterPro" id="IPR006037">
    <property type="entry name" value="RCK_C"/>
</dbReference>
<evidence type="ECO:0000259" key="8">
    <source>
        <dbReference type="PROSITE" id="PS51202"/>
    </source>
</evidence>
<dbReference type="GO" id="GO:0005886">
    <property type="term" value="C:plasma membrane"/>
    <property type="evidence" value="ECO:0007669"/>
    <property type="project" value="TreeGrafter"/>
</dbReference>
<dbReference type="PANTHER" id="PTHR43652">
    <property type="entry name" value="BASIC AMINO ACID ANTIPORTER YFCC-RELATED"/>
    <property type="match status" value="1"/>
</dbReference>
<evidence type="ECO:0000256" key="6">
    <source>
        <dbReference type="ARBA" id="ARBA00023136"/>
    </source>
</evidence>
<dbReference type="Proteomes" id="UP000001929">
    <property type="component" value="Chromosome"/>
</dbReference>
<dbReference type="PROSITE" id="PS51202">
    <property type="entry name" value="RCK_C"/>
    <property type="match status" value="2"/>
</dbReference>
<dbReference type="InterPro" id="IPR036721">
    <property type="entry name" value="RCK_C_sf"/>
</dbReference>
<keyword evidence="6 7" id="KW-0472">Membrane</keyword>
<dbReference type="KEGG" id="rru:Rru_A3404"/>
<dbReference type="PANTHER" id="PTHR43652:SF2">
    <property type="entry name" value="BASIC AMINO ACID ANTIPORTER YFCC-RELATED"/>
    <property type="match status" value="1"/>
</dbReference>
<evidence type="ECO:0000313" key="10">
    <source>
        <dbReference type="Proteomes" id="UP000001929"/>
    </source>
</evidence>
<feature type="transmembrane region" description="Helical" evidence="7">
    <location>
        <begin position="172"/>
        <end position="194"/>
    </location>
</feature>
<dbReference type="AlphaFoldDB" id="Q2RNU7"/>
<evidence type="ECO:0000256" key="5">
    <source>
        <dbReference type="ARBA" id="ARBA00022989"/>
    </source>
</evidence>
<gene>
    <name evidence="9" type="ordered locus">Rru_A3404</name>
</gene>
<comment type="subcellular location">
    <subcellularLocation>
        <location evidence="1">Membrane</location>
        <topology evidence="1">Multi-pass membrane protein</topology>
    </subcellularLocation>
</comment>
<feature type="transmembrane region" description="Helical" evidence="7">
    <location>
        <begin position="391"/>
        <end position="411"/>
    </location>
</feature>
<feature type="domain" description="RCK C-terminal" evidence="8">
    <location>
        <begin position="293"/>
        <end position="377"/>
    </location>
</feature>
<dbReference type="GO" id="GO:0006813">
    <property type="term" value="P:potassium ion transport"/>
    <property type="evidence" value="ECO:0007669"/>
    <property type="project" value="InterPro"/>
</dbReference>
<dbReference type="PhylomeDB" id="Q2RNU7"/>
<dbReference type="GO" id="GO:0008324">
    <property type="term" value="F:monoatomic cation transmembrane transporter activity"/>
    <property type="evidence" value="ECO:0007669"/>
    <property type="project" value="InterPro"/>
</dbReference>
<reference evidence="9 10" key="1">
    <citation type="journal article" date="2011" name="Stand. Genomic Sci.">
        <title>Complete genome sequence of Rhodospirillum rubrum type strain (S1).</title>
        <authorList>
            <person name="Munk A.C."/>
            <person name="Copeland A."/>
            <person name="Lucas S."/>
            <person name="Lapidus A."/>
            <person name="Del Rio T.G."/>
            <person name="Barry K."/>
            <person name="Detter J.C."/>
            <person name="Hammon N."/>
            <person name="Israni S."/>
            <person name="Pitluck S."/>
            <person name="Brettin T."/>
            <person name="Bruce D."/>
            <person name="Han C."/>
            <person name="Tapia R."/>
            <person name="Gilna P."/>
            <person name="Schmutz J."/>
            <person name="Larimer F."/>
            <person name="Land M."/>
            <person name="Kyrpides N.C."/>
            <person name="Mavromatis K."/>
            <person name="Richardson P."/>
            <person name="Rohde M."/>
            <person name="Goker M."/>
            <person name="Klenk H.P."/>
            <person name="Zhang Y."/>
            <person name="Roberts G.P."/>
            <person name="Reslewic S."/>
            <person name="Schwartz D.C."/>
        </authorList>
    </citation>
    <scope>NUCLEOTIDE SEQUENCE [LARGE SCALE GENOMIC DNA]</scope>
    <source>
        <strain evidence="10">ATCC 11170 / ATH 1.1.1 / DSM 467 / LMG 4362 / NCIMB 8255 / S1</strain>
    </source>
</reference>
<dbReference type="EMBL" id="CP000230">
    <property type="protein sequence ID" value="ABC24198.1"/>
    <property type="molecule type" value="Genomic_DNA"/>
</dbReference>
<keyword evidence="5 7" id="KW-1133">Transmembrane helix</keyword>
<feature type="transmembrane region" description="Helical" evidence="7">
    <location>
        <begin position="30"/>
        <end position="49"/>
    </location>
</feature>
<keyword evidence="3 7" id="KW-0812">Transmembrane</keyword>
<proteinExistence type="predicted"/>